<proteinExistence type="predicted"/>
<dbReference type="InterPro" id="IPR037914">
    <property type="entry name" value="SpoVT-AbrB_sf"/>
</dbReference>
<protein>
    <recommendedName>
        <fullName evidence="1">SpoVT-AbrB domain-containing protein</fullName>
    </recommendedName>
</protein>
<feature type="domain" description="SpoVT-AbrB" evidence="1">
    <location>
        <begin position="9"/>
        <end position="52"/>
    </location>
</feature>
<dbReference type="SMART" id="SM00966">
    <property type="entry name" value="SpoVT_AbrB"/>
    <property type="match status" value="1"/>
</dbReference>
<name>V8C8F6_9HELI</name>
<dbReference type="Gene3D" id="2.10.260.10">
    <property type="match status" value="1"/>
</dbReference>
<dbReference type="SUPFAM" id="SSF89447">
    <property type="entry name" value="AbrB/MazE/MraZ-like"/>
    <property type="match status" value="1"/>
</dbReference>
<sequence length="77" mass="8794">MQTLQTNVKKWGNSLAIRIPNAIVENLKLNDNTPLDIKVSKNKIILSKKEELSHLLGKINDDNLHTDDFSTPRGKEW</sequence>
<dbReference type="PANTHER" id="PTHR40516:SF1">
    <property type="entry name" value="ANTITOXIN CHPS-RELATED"/>
    <property type="match status" value="1"/>
</dbReference>
<accession>V8C8F6</accession>
<keyword evidence="3" id="KW-1185">Reference proteome</keyword>
<dbReference type="AlphaFoldDB" id="V8C8F6"/>
<gene>
    <name evidence="2" type="ORF">HMPREF2086_01458</name>
</gene>
<evidence type="ECO:0000313" key="3">
    <source>
        <dbReference type="Proteomes" id="UP000018731"/>
    </source>
</evidence>
<dbReference type="InterPro" id="IPR039052">
    <property type="entry name" value="Antitox_PemI-like"/>
</dbReference>
<dbReference type="STRING" id="1357400.HMPREF2086_01458"/>
<dbReference type="GO" id="GO:0097351">
    <property type="term" value="F:toxin sequestering activity"/>
    <property type="evidence" value="ECO:0007669"/>
    <property type="project" value="InterPro"/>
</dbReference>
<dbReference type="Pfam" id="PF04014">
    <property type="entry name" value="MazE_antitoxin"/>
    <property type="match status" value="1"/>
</dbReference>
<dbReference type="PANTHER" id="PTHR40516">
    <property type="entry name" value="ANTITOXIN CHPS-RELATED"/>
    <property type="match status" value="1"/>
</dbReference>
<dbReference type="eggNOG" id="COG2336">
    <property type="taxonomic scope" value="Bacteria"/>
</dbReference>
<evidence type="ECO:0000313" key="2">
    <source>
        <dbReference type="EMBL" id="ETD23011.1"/>
    </source>
</evidence>
<dbReference type="PATRIC" id="fig|1357400.3.peg.1950"/>
<evidence type="ECO:0000259" key="1">
    <source>
        <dbReference type="SMART" id="SM00966"/>
    </source>
</evidence>
<comment type="caution">
    <text evidence="2">The sequence shown here is derived from an EMBL/GenBank/DDBJ whole genome shotgun (WGS) entry which is preliminary data.</text>
</comment>
<organism evidence="2 3">
    <name type="scientific">Helicobacter macacae MIT 99-5501</name>
    <dbReference type="NCBI Taxonomy" id="1357400"/>
    <lineage>
        <taxon>Bacteria</taxon>
        <taxon>Pseudomonadati</taxon>
        <taxon>Campylobacterota</taxon>
        <taxon>Epsilonproteobacteria</taxon>
        <taxon>Campylobacterales</taxon>
        <taxon>Helicobacteraceae</taxon>
        <taxon>Helicobacter</taxon>
    </lineage>
</organism>
<dbReference type="OrthoDB" id="9795766at2"/>
<dbReference type="InterPro" id="IPR007159">
    <property type="entry name" value="SpoVT-AbrB_dom"/>
</dbReference>
<reference evidence="2 3" key="1">
    <citation type="journal article" date="2014" name="Genome Announc.">
        <title>Draft genome sequences of six enterohepatic helicobacter species isolated from humans and one from rhesus macaques.</title>
        <authorList>
            <person name="Shen Z."/>
            <person name="Sheh A."/>
            <person name="Young S.K."/>
            <person name="Abouelliel A."/>
            <person name="Ward D.V."/>
            <person name="Earl A.M."/>
            <person name="Fox J.G."/>
        </authorList>
    </citation>
    <scope>NUCLEOTIDE SEQUENCE [LARGE SCALE GENOMIC DNA]</scope>
    <source>
        <strain evidence="2 3">MIT 99-5501</strain>
    </source>
</reference>
<dbReference type="Proteomes" id="UP000018731">
    <property type="component" value="Unassembled WGS sequence"/>
</dbReference>
<dbReference type="GO" id="GO:0003677">
    <property type="term" value="F:DNA binding"/>
    <property type="evidence" value="ECO:0007669"/>
    <property type="project" value="InterPro"/>
</dbReference>
<dbReference type="EMBL" id="AZJI01000006">
    <property type="protein sequence ID" value="ETD23011.1"/>
    <property type="molecule type" value="Genomic_DNA"/>
</dbReference>
<dbReference type="HOGENOM" id="CLU_150554_1_0_7"/>
<dbReference type="RefSeq" id="WP_023928193.1">
    <property type="nucleotide sequence ID" value="NZ_KI669455.1"/>
</dbReference>